<protein>
    <submittedName>
        <fullName evidence="2">Uncharacterized protein</fullName>
    </submittedName>
</protein>
<accession>A0A481YZX0</accession>
<name>A0A481YZX0_9VIRU</name>
<evidence type="ECO:0000313" key="2">
    <source>
        <dbReference type="EMBL" id="QBK88540.1"/>
    </source>
</evidence>
<proteinExistence type="predicted"/>
<gene>
    <name evidence="2" type="ORF">LCMiAC01_02170</name>
</gene>
<evidence type="ECO:0000256" key="1">
    <source>
        <dbReference type="SAM" id="Phobius"/>
    </source>
</evidence>
<organism evidence="2">
    <name type="scientific">Mimivirus LCMiAC01</name>
    <dbReference type="NCBI Taxonomy" id="2506608"/>
    <lineage>
        <taxon>Viruses</taxon>
        <taxon>Varidnaviria</taxon>
        <taxon>Bamfordvirae</taxon>
        <taxon>Nucleocytoviricota</taxon>
        <taxon>Megaviricetes</taxon>
        <taxon>Imitervirales</taxon>
        <taxon>Mimiviridae</taxon>
        <taxon>Klosneuvirinae</taxon>
    </lineage>
</organism>
<keyword evidence="1" id="KW-1133">Transmembrane helix</keyword>
<sequence length="199" mass="23078">MTSFYFGAGEKKIYAQFVNDDFVSASFYCDPYKQINKTISRCTYNESSEVICHPPKVQITGRCFHPCEMYITSNNSIINNTFVPTNILEHMVATKVHTNSIPPPFQFYTSILETDFYIYVINQDLERGNMLEIFYSCVMLSRSFVMQDDMLWRIILTGILAGGFLMFCFCGMSIYIIIVFDRDTKKLFLGFELEDLSNK</sequence>
<dbReference type="EMBL" id="MK500391">
    <property type="protein sequence ID" value="QBK88540.1"/>
    <property type="molecule type" value="Genomic_DNA"/>
</dbReference>
<reference evidence="2" key="1">
    <citation type="journal article" date="2019" name="MBio">
        <title>Virus Genomes from Deep Sea Sediments Expand the Ocean Megavirome and Support Independent Origins of Viral Gigantism.</title>
        <authorList>
            <person name="Backstrom D."/>
            <person name="Yutin N."/>
            <person name="Jorgensen S.L."/>
            <person name="Dharamshi J."/>
            <person name="Homa F."/>
            <person name="Zaremba-Niedwiedzka K."/>
            <person name="Spang A."/>
            <person name="Wolf Y.I."/>
            <person name="Koonin E.V."/>
            <person name="Ettema T.J."/>
        </authorList>
    </citation>
    <scope>NUCLEOTIDE SEQUENCE</scope>
</reference>
<feature type="transmembrane region" description="Helical" evidence="1">
    <location>
        <begin position="150"/>
        <end position="180"/>
    </location>
</feature>
<keyword evidence="1" id="KW-0472">Membrane</keyword>
<keyword evidence="1" id="KW-0812">Transmembrane</keyword>